<name>A0A4Y4CYW2_ZOORA</name>
<organism evidence="1 2">
    <name type="scientific">Zoogloea ramigera</name>
    <dbReference type="NCBI Taxonomy" id="350"/>
    <lineage>
        <taxon>Bacteria</taxon>
        <taxon>Pseudomonadati</taxon>
        <taxon>Pseudomonadota</taxon>
        <taxon>Betaproteobacteria</taxon>
        <taxon>Rhodocyclales</taxon>
        <taxon>Zoogloeaceae</taxon>
        <taxon>Zoogloea</taxon>
    </lineage>
</organism>
<comment type="caution">
    <text evidence="1">The sequence shown here is derived from an EMBL/GenBank/DDBJ whole genome shotgun (WGS) entry which is preliminary data.</text>
</comment>
<dbReference type="EMBL" id="BJNV01000056">
    <property type="protein sequence ID" value="GEC96889.1"/>
    <property type="molecule type" value="Genomic_DNA"/>
</dbReference>
<sequence length="116" mass="13004">MGVTRDKRDKRDAIDGRILAHLETLGEGEGKGVRASQLVEALGVPWQAVAKSLRRLATSRRVLVTEVEHQGPRYRVRRVRYYRRNLGMVAALPEWLAPRVHAVQSARLVKGRAGEG</sequence>
<dbReference type="InterPro" id="IPR036388">
    <property type="entry name" value="WH-like_DNA-bd_sf"/>
</dbReference>
<reference evidence="1 2" key="1">
    <citation type="submission" date="2019-06" db="EMBL/GenBank/DDBJ databases">
        <title>Whole genome shotgun sequence of Zoogloea ramigera NBRC 15342.</title>
        <authorList>
            <person name="Hosoyama A."/>
            <person name="Uohara A."/>
            <person name="Ohji S."/>
            <person name="Ichikawa N."/>
        </authorList>
    </citation>
    <scope>NUCLEOTIDE SEQUENCE [LARGE SCALE GENOMIC DNA]</scope>
    <source>
        <strain evidence="1 2">NBRC 15342</strain>
    </source>
</reference>
<dbReference type="RefSeq" id="WP_141353651.1">
    <property type="nucleotide sequence ID" value="NZ_BJNV01000056.1"/>
</dbReference>
<dbReference type="InterPro" id="IPR036390">
    <property type="entry name" value="WH_DNA-bd_sf"/>
</dbReference>
<gene>
    <name evidence="1" type="ORF">ZRA01_29620</name>
</gene>
<proteinExistence type="predicted"/>
<dbReference type="Proteomes" id="UP000318422">
    <property type="component" value="Unassembled WGS sequence"/>
</dbReference>
<keyword evidence="2" id="KW-1185">Reference proteome</keyword>
<accession>A0A4Y4CYW2</accession>
<evidence type="ECO:0000313" key="1">
    <source>
        <dbReference type="EMBL" id="GEC96889.1"/>
    </source>
</evidence>
<dbReference type="Gene3D" id="1.10.10.10">
    <property type="entry name" value="Winged helix-like DNA-binding domain superfamily/Winged helix DNA-binding domain"/>
    <property type="match status" value="1"/>
</dbReference>
<evidence type="ECO:0000313" key="2">
    <source>
        <dbReference type="Proteomes" id="UP000318422"/>
    </source>
</evidence>
<protein>
    <submittedName>
        <fullName evidence="1">Uncharacterized protein</fullName>
    </submittedName>
</protein>
<dbReference type="AlphaFoldDB" id="A0A4Y4CYW2"/>
<dbReference type="SUPFAM" id="SSF46785">
    <property type="entry name" value="Winged helix' DNA-binding domain"/>
    <property type="match status" value="1"/>
</dbReference>